<dbReference type="InterPro" id="IPR013852">
    <property type="entry name" value="Transl_elong_P/YeiP_CS"/>
</dbReference>
<dbReference type="RefSeq" id="WP_318751528.1">
    <property type="nucleotide sequence ID" value="NZ_CP132508.1"/>
</dbReference>
<dbReference type="EMBL" id="CP132508">
    <property type="protein sequence ID" value="WPD20152.1"/>
    <property type="molecule type" value="Genomic_DNA"/>
</dbReference>
<dbReference type="InterPro" id="IPR014722">
    <property type="entry name" value="Rib_uL2_dom2"/>
</dbReference>
<proteinExistence type="inferred from homology"/>
<dbReference type="Gene3D" id="2.40.50.140">
    <property type="entry name" value="Nucleic acid-binding proteins"/>
    <property type="match status" value="2"/>
</dbReference>
<dbReference type="InterPro" id="IPR013185">
    <property type="entry name" value="Transl_elong_KOW-like"/>
</dbReference>
<dbReference type="Proteomes" id="UP001304683">
    <property type="component" value="Chromosome"/>
</dbReference>
<dbReference type="PANTHER" id="PTHR30053:SF12">
    <property type="entry name" value="ELONGATION FACTOR P (EF-P) FAMILY PROTEIN"/>
    <property type="match status" value="1"/>
</dbReference>
<dbReference type="GO" id="GO:0003746">
    <property type="term" value="F:translation elongation factor activity"/>
    <property type="evidence" value="ECO:0007669"/>
    <property type="project" value="UniProtKB-KW"/>
</dbReference>
<dbReference type="SMART" id="SM00841">
    <property type="entry name" value="Elong-fact-P_C"/>
    <property type="match status" value="1"/>
</dbReference>
<evidence type="ECO:0000256" key="5">
    <source>
        <dbReference type="ARBA" id="ARBA00022768"/>
    </source>
</evidence>
<feature type="domain" description="Translation elongation factor P/YeiP central" evidence="12">
    <location>
        <begin position="67"/>
        <end position="121"/>
    </location>
</feature>
<dbReference type="NCBIfam" id="NF001810">
    <property type="entry name" value="PRK00529.1"/>
    <property type="match status" value="1"/>
</dbReference>
<evidence type="ECO:0000256" key="2">
    <source>
        <dbReference type="ARBA" id="ARBA00004815"/>
    </source>
</evidence>
<gene>
    <name evidence="8 13" type="primary">efp</name>
    <name evidence="13" type="ORF">Q5761_05855</name>
</gene>
<dbReference type="PIRSF" id="PIRSF005901">
    <property type="entry name" value="EF-P"/>
    <property type="match status" value="1"/>
</dbReference>
<evidence type="ECO:0000256" key="8">
    <source>
        <dbReference type="HAMAP-Rule" id="MF_00141"/>
    </source>
</evidence>
<evidence type="ECO:0000256" key="7">
    <source>
        <dbReference type="ARBA" id="ARBA00025469"/>
    </source>
</evidence>
<dbReference type="InterPro" id="IPR001059">
    <property type="entry name" value="Transl_elong_P/YeiP_cen"/>
</dbReference>
<evidence type="ECO:0000256" key="6">
    <source>
        <dbReference type="ARBA" id="ARBA00022917"/>
    </source>
</evidence>
<protein>
    <recommendedName>
        <fullName evidence="8 9">Elongation factor P</fullName>
        <shortName evidence="8">EF-P</shortName>
    </recommendedName>
</protein>
<comment type="function">
    <text evidence="7 8">Involved in peptide bond synthesis. Stimulates efficient translation and peptide-bond synthesis on native or reconstituted 70S ribosomes in vitro. Probably functions indirectly by altering the affinity of the ribosome for aminoacyl-tRNA, thus increasing their reactivity as acceptors for peptidyl transferase.</text>
</comment>
<evidence type="ECO:0000259" key="12">
    <source>
        <dbReference type="SMART" id="SM01185"/>
    </source>
</evidence>
<comment type="subcellular location">
    <subcellularLocation>
        <location evidence="1 8">Cytoplasm</location>
    </subcellularLocation>
</comment>
<dbReference type="NCBIfam" id="TIGR00038">
    <property type="entry name" value="efp"/>
    <property type="match status" value="1"/>
</dbReference>
<evidence type="ECO:0000256" key="3">
    <source>
        <dbReference type="ARBA" id="ARBA00009479"/>
    </source>
</evidence>
<dbReference type="PROSITE" id="PS01275">
    <property type="entry name" value="EFP"/>
    <property type="match status" value="1"/>
</dbReference>
<dbReference type="InterPro" id="IPR012340">
    <property type="entry name" value="NA-bd_OB-fold"/>
</dbReference>
<evidence type="ECO:0000313" key="13">
    <source>
        <dbReference type="EMBL" id="WPD20152.1"/>
    </source>
</evidence>
<sequence>MIQAGDFKNGMAVVIDGQVHQVLEFQHVKPGRGQAFVRAKIKNLETGATVNRTFRPDERFPLAHIEKRDMQYLYEADGQYFFMDTETYDQVGLASEQLGDAVRFLKEGMVVKVLKTGDKTLGIELPTAVDLKVVETEPGVRGDTAQGGSKPAKLETGAVVQVPLFVDTGDVIRVDTRTGEYVERVS</sequence>
<comment type="pathway">
    <text evidence="2 8">Protein biosynthesis; polypeptide chain elongation.</text>
</comment>
<keyword evidence="4 8" id="KW-0963">Cytoplasm</keyword>
<accession>A0ABZ0QTU5</accession>
<dbReference type="CDD" id="cd05794">
    <property type="entry name" value="S1_EF-P_repeat_2"/>
    <property type="match status" value="1"/>
</dbReference>
<evidence type="ECO:0000313" key="14">
    <source>
        <dbReference type="Proteomes" id="UP001304683"/>
    </source>
</evidence>
<dbReference type="SUPFAM" id="SSF50104">
    <property type="entry name" value="Translation proteins SH3-like domain"/>
    <property type="match status" value="1"/>
</dbReference>
<evidence type="ECO:0000256" key="9">
    <source>
        <dbReference type="NCBIfam" id="TIGR00038"/>
    </source>
</evidence>
<dbReference type="SMART" id="SM01185">
    <property type="entry name" value="EFP"/>
    <property type="match status" value="1"/>
</dbReference>
<dbReference type="Pfam" id="PF09285">
    <property type="entry name" value="Elong-fact-P_C"/>
    <property type="match status" value="1"/>
</dbReference>
<feature type="domain" description="Elongation factor P C-terminal" evidence="11">
    <location>
        <begin position="129"/>
        <end position="184"/>
    </location>
</feature>
<keyword evidence="14" id="KW-1185">Reference proteome</keyword>
<reference evidence="13 14" key="1">
    <citation type="submission" date="2023-08" db="EMBL/GenBank/DDBJ databases">
        <title>Genome sequence of Thermaerobacter compostii strain Ins1, a spore-forming filamentous bacterium isolated from a deep geothermal reservoir.</title>
        <authorList>
            <person name="Bregnard D."/>
            <person name="Gonzalez D."/>
            <person name="Junier P."/>
        </authorList>
    </citation>
    <scope>NUCLEOTIDE SEQUENCE [LARGE SCALE GENOMIC DNA]</scope>
    <source>
        <strain evidence="13 14">Ins1</strain>
    </source>
</reference>
<dbReference type="SUPFAM" id="SSF50249">
    <property type="entry name" value="Nucleic acid-binding proteins"/>
    <property type="match status" value="2"/>
</dbReference>
<evidence type="ECO:0000256" key="4">
    <source>
        <dbReference type="ARBA" id="ARBA00022490"/>
    </source>
</evidence>
<dbReference type="PANTHER" id="PTHR30053">
    <property type="entry name" value="ELONGATION FACTOR P"/>
    <property type="match status" value="1"/>
</dbReference>
<evidence type="ECO:0000256" key="1">
    <source>
        <dbReference type="ARBA" id="ARBA00004496"/>
    </source>
</evidence>
<dbReference type="Pfam" id="PF01132">
    <property type="entry name" value="EFP"/>
    <property type="match status" value="1"/>
</dbReference>
<dbReference type="InterPro" id="IPR011768">
    <property type="entry name" value="Transl_elongation_fac_P"/>
</dbReference>
<evidence type="ECO:0000256" key="10">
    <source>
        <dbReference type="RuleBase" id="RU004389"/>
    </source>
</evidence>
<dbReference type="CDD" id="cd04470">
    <property type="entry name" value="S1_EF-P_repeat_1"/>
    <property type="match status" value="1"/>
</dbReference>
<dbReference type="Pfam" id="PF08207">
    <property type="entry name" value="EFP_N"/>
    <property type="match status" value="1"/>
</dbReference>
<dbReference type="InterPro" id="IPR008991">
    <property type="entry name" value="Translation_prot_SH3-like_sf"/>
</dbReference>
<comment type="similarity">
    <text evidence="3 8 10">Belongs to the elongation factor P family.</text>
</comment>
<dbReference type="InterPro" id="IPR015365">
    <property type="entry name" value="Elong-fact-P_C"/>
</dbReference>
<evidence type="ECO:0000259" key="11">
    <source>
        <dbReference type="SMART" id="SM00841"/>
    </source>
</evidence>
<keyword evidence="6 8" id="KW-0648">Protein biosynthesis</keyword>
<organism evidence="13 14">
    <name type="scientific">Thermaerobacter composti</name>
    <dbReference type="NCBI Taxonomy" id="554949"/>
    <lineage>
        <taxon>Bacteria</taxon>
        <taxon>Bacillati</taxon>
        <taxon>Bacillota</taxon>
        <taxon>Clostridia</taxon>
        <taxon>Eubacteriales</taxon>
        <taxon>Clostridiales Family XVII. Incertae Sedis</taxon>
        <taxon>Thermaerobacter</taxon>
    </lineage>
</organism>
<dbReference type="Gene3D" id="2.30.30.30">
    <property type="match status" value="1"/>
</dbReference>
<name>A0ABZ0QTU5_9FIRM</name>
<keyword evidence="5 8" id="KW-0251">Elongation factor</keyword>
<dbReference type="HAMAP" id="MF_00141">
    <property type="entry name" value="EF_P"/>
    <property type="match status" value="1"/>
</dbReference>
<dbReference type="InterPro" id="IPR020599">
    <property type="entry name" value="Transl_elong_fac_P/YeiP"/>
</dbReference>